<dbReference type="AlphaFoldDB" id="A0AAV2M033"/>
<dbReference type="Proteomes" id="UP001497482">
    <property type="component" value="Chromosome 5"/>
</dbReference>
<organism evidence="2 3">
    <name type="scientific">Knipowitschia caucasica</name>
    <name type="common">Caucasian dwarf goby</name>
    <name type="synonym">Pomatoschistus caucasicus</name>
    <dbReference type="NCBI Taxonomy" id="637954"/>
    <lineage>
        <taxon>Eukaryota</taxon>
        <taxon>Metazoa</taxon>
        <taxon>Chordata</taxon>
        <taxon>Craniata</taxon>
        <taxon>Vertebrata</taxon>
        <taxon>Euteleostomi</taxon>
        <taxon>Actinopterygii</taxon>
        <taxon>Neopterygii</taxon>
        <taxon>Teleostei</taxon>
        <taxon>Neoteleostei</taxon>
        <taxon>Acanthomorphata</taxon>
        <taxon>Gobiaria</taxon>
        <taxon>Gobiiformes</taxon>
        <taxon>Gobioidei</taxon>
        <taxon>Gobiidae</taxon>
        <taxon>Gobiinae</taxon>
        <taxon>Knipowitschia</taxon>
    </lineage>
</organism>
<evidence type="ECO:0000313" key="3">
    <source>
        <dbReference type="Proteomes" id="UP001497482"/>
    </source>
</evidence>
<evidence type="ECO:0008006" key="4">
    <source>
        <dbReference type="Google" id="ProtNLM"/>
    </source>
</evidence>
<feature type="chain" id="PRO_5043584533" description="Secreted protein" evidence="1">
    <location>
        <begin position="24"/>
        <end position="97"/>
    </location>
</feature>
<keyword evidence="1" id="KW-0732">Signal</keyword>
<reference evidence="2 3" key="1">
    <citation type="submission" date="2024-04" db="EMBL/GenBank/DDBJ databases">
        <authorList>
            <person name="Waldvogel A.-M."/>
            <person name="Schoenle A."/>
        </authorList>
    </citation>
    <scope>NUCLEOTIDE SEQUENCE [LARGE SCALE GENOMIC DNA]</scope>
</reference>
<evidence type="ECO:0000256" key="1">
    <source>
        <dbReference type="SAM" id="SignalP"/>
    </source>
</evidence>
<protein>
    <recommendedName>
        <fullName evidence="4">Secreted protein</fullName>
    </recommendedName>
</protein>
<accession>A0AAV2M033</accession>
<feature type="signal peptide" evidence="1">
    <location>
        <begin position="1"/>
        <end position="23"/>
    </location>
</feature>
<evidence type="ECO:0000313" key="2">
    <source>
        <dbReference type="EMBL" id="CAL1606683.1"/>
    </source>
</evidence>
<dbReference type="EMBL" id="OZ035827">
    <property type="protein sequence ID" value="CAL1606683.1"/>
    <property type="molecule type" value="Genomic_DNA"/>
</dbReference>
<gene>
    <name evidence="2" type="ORF">KC01_LOCUS33810</name>
</gene>
<keyword evidence="3" id="KW-1185">Reference proteome</keyword>
<sequence>MVCLCLYMLCCVCFCLLPVSVRPRSLSGSPTLLSSSGSLGHGSVLPSSQTVHSFVSLHHHYCCSSDHTLQEDREEAAEEKVHQFCCSASGCSSPSSR</sequence>
<name>A0AAV2M033_KNICA</name>
<proteinExistence type="predicted"/>